<accession>A0A5M9H103</accession>
<comment type="caution">
    <text evidence="1">The sequence shown here is derived from an EMBL/GenBank/DDBJ whole genome shotgun (WGS) entry which is preliminary data.</text>
</comment>
<organism evidence="1 2">
    <name type="scientific">Bacillus paranthracis</name>
    <dbReference type="NCBI Taxonomy" id="2026186"/>
    <lineage>
        <taxon>Bacteria</taxon>
        <taxon>Bacillati</taxon>
        <taxon>Bacillota</taxon>
        <taxon>Bacilli</taxon>
        <taxon>Bacillales</taxon>
        <taxon>Bacillaceae</taxon>
        <taxon>Bacillus</taxon>
        <taxon>Bacillus cereus group</taxon>
    </lineage>
</organism>
<reference evidence="1 2" key="1">
    <citation type="submission" date="2019-09" db="EMBL/GenBank/DDBJ databases">
        <authorList>
            <person name="Geng P."/>
            <person name="Wan X."/>
            <person name="Zhou G."/>
            <person name="Yuan Z."/>
            <person name="Hu X."/>
        </authorList>
    </citation>
    <scope>NUCLEOTIDE SEQUENCE [LARGE SCALE GENOMIC DNA]</scope>
    <source>
        <strain evidence="1 2">EFR-4</strain>
    </source>
</reference>
<sequence>MGNCNTASYDFTILILYIGKSLLMGGENILLLEVYSKHIYKNLKVIFHESDRSFISYIN</sequence>
<proteinExistence type="predicted"/>
<dbReference type="AlphaFoldDB" id="A0A5M9H103"/>
<name>A0A5M9H103_9BACI</name>
<evidence type="ECO:0000313" key="1">
    <source>
        <dbReference type="EMBL" id="KAA8479681.1"/>
    </source>
</evidence>
<dbReference type="Proteomes" id="UP000325411">
    <property type="component" value="Unassembled WGS sequence"/>
</dbReference>
<protein>
    <submittedName>
        <fullName evidence="1">Uncharacterized protein</fullName>
    </submittedName>
</protein>
<dbReference type="EMBL" id="VXCE01000003">
    <property type="protein sequence ID" value="KAA8479681.1"/>
    <property type="molecule type" value="Genomic_DNA"/>
</dbReference>
<gene>
    <name evidence="1" type="ORF">FYW06_08525</name>
</gene>
<evidence type="ECO:0000313" key="2">
    <source>
        <dbReference type="Proteomes" id="UP000325411"/>
    </source>
</evidence>